<evidence type="ECO:0000256" key="1">
    <source>
        <dbReference type="SAM" id="MobiDB-lite"/>
    </source>
</evidence>
<comment type="caution">
    <text evidence="2">The sequence shown here is derived from an EMBL/GenBank/DDBJ whole genome shotgun (WGS) entry which is preliminary data.</text>
</comment>
<protein>
    <recommendedName>
        <fullName evidence="4">DUF3426 domain-containing protein</fullName>
    </recommendedName>
</protein>
<name>A0A3N6PFH5_NATCH</name>
<dbReference type="NCBIfam" id="NF038353">
    <property type="entry name" value="FxLYD_dom"/>
    <property type="match status" value="1"/>
</dbReference>
<evidence type="ECO:0000313" key="2">
    <source>
        <dbReference type="EMBL" id="RQG98799.1"/>
    </source>
</evidence>
<dbReference type="InterPro" id="IPR047676">
    <property type="entry name" value="FxLYD_dom"/>
</dbReference>
<sequence length="172" mass="18178">MTRGGFDPTRCDRPDRRRVLAGVGTVAAVALAGCNAVGGDDSPTYESGEVGPIDGDDRTPEETAAAAALAETELNESVTPLDSLAIDDHGFVLEQDFRGPTVQGTVENAGDDRVQLVEVRVRTYDETGDQLGRYLDTTGDLDGGASWAFEVILLESIDDLEGYDVTVLGTPT</sequence>
<proteinExistence type="predicted"/>
<dbReference type="OrthoDB" id="214274at2157"/>
<dbReference type="AlphaFoldDB" id="A0A3N6PFH5"/>
<dbReference type="PROSITE" id="PS51257">
    <property type="entry name" value="PROKAR_LIPOPROTEIN"/>
    <property type="match status" value="1"/>
</dbReference>
<reference evidence="2 3" key="1">
    <citation type="submission" date="2018-10" db="EMBL/GenBank/DDBJ databases">
        <title>Natrarchaeobius chitinivorans gen. nov., sp. nov., and Natrarchaeobius haloalkaliphilus sp. nov., alkaliphilic, chitin-utilizing haloarchaea from hypersaline alkaline lakes.</title>
        <authorList>
            <person name="Sorokin D.Y."/>
            <person name="Elcheninov A.G."/>
            <person name="Kostrikina N.A."/>
            <person name="Bale N.J."/>
            <person name="Sinninghe Damste J.S."/>
            <person name="Khijniak T.V."/>
            <person name="Kublanov I.V."/>
            <person name="Toshchakov S.V."/>
        </authorList>
    </citation>
    <scope>NUCLEOTIDE SEQUENCE [LARGE SCALE GENOMIC DNA]</scope>
    <source>
        <strain evidence="2 3">AArcht7</strain>
    </source>
</reference>
<evidence type="ECO:0008006" key="4">
    <source>
        <dbReference type="Google" id="ProtNLM"/>
    </source>
</evidence>
<feature type="region of interest" description="Disordered" evidence="1">
    <location>
        <begin position="37"/>
        <end position="58"/>
    </location>
</feature>
<keyword evidence="3" id="KW-1185">Reference proteome</keyword>
<accession>A0A3N6PFH5</accession>
<gene>
    <name evidence="2" type="ORF">EA472_16410</name>
</gene>
<organism evidence="2 3">
    <name type="scientific">Natrarchaeobius chitinivorans</name>
    <dbReference type="NCBI Taxonomy" id="1679083"/>
    <lineage>
        <taxon>Archaea</taxon>
        <taxon>Methanobacteriati</taxon>
        <taxon>Methanobacteriota</taxon>
        <taxon>Stenosarchaea group</taxon>
        <taxon>Halobacteria</taxon>
        <taxon>Halobacteriales</taxon>
        <taxon>Natrialbaceae</taxon>
        <taxon>Natrarchaeobius</taxon>
    </lineage>
</organism>
<dbReference type="EMBL" id="REFZ01000012">
    <property type="protein sequence ID" value="RQG98799.1"/>
    <property type="molecule type" value="Genomic_DNA"/>
</dbReference>
<evidence type="ECO:0000313" key="3">
    <source>
        <dbReference type="Proteomes" id="UP000281431"/>
    </source>
</evidence>
<dbReference type="Proteomes" id="UP000281431">
    <property type="component" value="Unassembled WGS sequence"/>
</dbReference>